<feature type="compositionally biased region" description="Basic and acidic residues" evidence="2">
    <location>
        <begin position="1913"/>
        <end position="1922"/>
    </location>
</feature>
<feature type="region of interest" description="Disordered" evidence="2">
    <location>
        <begin position="79"/>
        <end position="238"/>
    </location>
</feature>
<proteinExistence type="predicted"/>
<feature type="region of interest" description="Disordered" evidence="2">
    <location>
        <begin position="280"/>
        <end position="320"/>
    </location>
</feature>
<feature type="coiled-coil region" evidence="1">
    <location>
        <begin position="1777"/>
        <end position="1823"/>
    </location>
</feature>
<feature type="compositionally biased region" description="Low complexity" evidence="2">
    <location>
        <begin position="784"/>
        <end position="801"/>
    </location>
</feature>
<accession>A0AAN9YWN2</accession>
<dbReference type="SUPFAM" id="SSF50729">
    <property type="entry name" value="PH domain-like"/>
    <property type="match status" value="1"/>
</dbReference>
<keyword evidence="5" id="KW-1185">Reference proteome</keyword>
<evidence type="ECO:0000259" key="3">
    <source>
        <dbReference type="PROSITE" id="PS50003"/>
    </source>
</evidence>
<dbReference type="Gene3D" id="2.30.29.30">
    <property type="entry name" value="Pleckstrin-homology domain (PH domain)/Phosphotyrosine-binding domain (PTB)"/>
    <property type="match status" value="1"/>
</dbReference>
<dbReference type="SMART" id="SM00233">
    <property type="entry name" value="PH"/>
    <property type="match status" value="1"/>
</dbReference>
<feature type="coiled-coil region" evidence="1">
    <location>
        <begin position="599"/>
        <end position="761"/>
    </location>
</feature>
<feature type="region of interest" description="Disordered" evidence="2">
    <location>
        <begin position="1902"/>
        <end position="1923"/>
    </location>
</feature>
<dbReference type="InterPro" id="IPR001849">
    <property type="entry name" value="PH_domain"/>
</dbReference>
<feature type="compositionally biased region" description="Basic and acidic residues" evidence="2">
    <location>
        <begin position="183"/>
        <end position="205"/>
    </location>
</feature>
<feature type="domain" description="PH" evidence="3">
    <location>
        <begin position="348"/>
        <end position="445"/>
    </location>
</feature>
<feature type="compositionally biased region" description="Basic and acidic residues" evidence="2">
    <location>
        <begin position="500"/>
        <end position="514"/>
    </location>
</feature>
<feature type="compositionally biased region" description="Polar residues" evidence="2">
    <location>
        <begin position="1982"/>
        <end position="1995"/>
    </location>
</feature>
<gene>
    <name evidence="4" type="ORF">R5R35_011136</name>
</gene>
<feature type="region of interest" description="Disordered" evidence="2">
    <location>
        <begin position="477"/>
        <end position="563"/>
    </location>
</feature>
<feature type="region of interest" description="Disordered" evidence="2">
    <location>
        <begin position="963"/>
        <end position="1006"/>
    </location>
</feature>
<evidence type="ECO:0000313" key="5">
    <source>
        <dbReference type="Proteomes" id="UP001378592"/>
    </source>
</evidence>
<feature type="compositionally biased region" description="Low complexity" evidence="2">
    <location>
        <begin position="2040"/>
        <end position="2052"/>
    </location>
</feature>
<feature type="compositionally biased region" description="Polar residues" evidence="2">
    <location>
        <begin position="966"/>
        <end position="980"/>
    </location>
</feature>
<dbReference type="EMBL" id="JAZDUA010000704">
    <property type="protein sequence ID" value="KAK7789818.1"/>
    <property type="molecule type" value="Genomic_DNA"/>
</dbReference>
<reference evidence="4 5" key="1">
    <citation type="submission" date="2024-03" db="EMBL/GenBank/DDBJ databases">
        <title>The genome assembly and annotation of the cricket Gryllus longicercus Weissman &amp; Gray.</title>
        <authorList>
            <person name="Szrajer S."/>
            <person name="Gray D."/>
            <person name="Ylla G."/>
        </authorList>
    </citation>
    <scope>NUCLEOTIDE SEQUENCE [LARGE SCALE GENOMIC DNA]</scope>
    <source>
        <strain evidence="4">DAG 2021-001</strain>
        <tissue evidence="4">Whole body minus gut</tissue>
    </source>
</reference>
<feature type="coiled-coil region" evidence="1">
    <location>
        <begin position="1650"/>
        <end position="1728"/>
    </location>
</feature>
<dbReference type="PANTHER" id="PTHR17271">
    <property type="entry name" value="PLECKSTRIN HOMOLOGY PH DOMAIN-CONTAINING PROTEIN"/>
    <property type="match status" value="1"/>
</dbReference>
<evidence type="ECO:0000313" key="4">
    <source>
        <dbReference type="EMBL" id="KAK7789818.1"/>
    </source>
</evidence>
<dbReference type="PANTHER" id="PTHR17271:SF1">
    <property type="entry name" value="PROTEIN OUTSPREAD"/>
    <property type="match status" value="1"/>
</dbReference>
<protein>
    <recommendedName>
        <fullName evidence="3">PH domain-containing protein</fullName>
    </recommendedName>
</protein>
<name>A0AAN9YWN2_9ORTH</name>
<dbReference type="Proteomes" id="UP001378592">
    <property type="component" value="Unassembled WGS sequence"/>
</dbReference>
<feature type="region of interest" description="Disordered" evidence="2">
    <location>
        <begin position="1959"/>
        <end position="2006"/>
    </location>
</feature>
<evidence type="ECO:0000256" key="2">
    <source>
        <dbReference type="SAM" id="MobiDB-lite"/>
    </source>
</evidence>
<sequence>MPSNATTASSVCSELHTPDTVPQASIDMNKVLEVADAEEVTGNAFSLAITAPDRVHFVKGTCREEYRSWSDVLSVFPRSKGRHKRNATFPGGQSTSIHQPSPTIRASTPQETRPRFNSCHSEPRPIHHTPPPSSWLQVEGDVYPTRDVSPVVTDTPPRVPASAPVDTRKAYHDQPASSASPPTRDKIQSEEKARTRRVQNREKRGVRSGRSFSEDFSGMLPGWQDSHRPPTDPQRDNDVARRILFDYEDESKRDEKLKDIADSITRPRFRRHQGIGYHRGLAGVVKPTRDSDCSEEDQKKNIQGTDQPDASGDKLVRGDPDGCGLDLSSQRYSPSSELRVDLPAEDLLNIKKGWLMKQGLNKEFNKHWFVLRGTALMYYRDPSAEDKGILDGVLDLSGVRSVSEVQVVRNYGFQATSWDERRYVLSAVTAGIRNNWMSAIRRAAGLQEPNVLDGSTISVGEKLERELDTTQVPVVCSEREPSIVPSTPLTPRSVLFSSDEEYRTASEGGRRESEDWGEPLTPLPPSPPLNRTPISRVKEKARSRVYKRSRSSPPSSRRSTLDSVRPDDLLLACCGEVPESDAEESTGMESVKSSLFDSADSQSTEIDELKRQLSNALCDVGNAEKELLKLRHHKNEMAALEKQVKDLLASLQHTEMQLEQRTLEVAELEQLKQNYKVLLQEHEELLARWREHTSGPEWRSLYQQIQERYHSDSEEWQRKLNTTEAALEQTSQVCERLGRELSAEQNVSLRLREEVTNLQQRLSHGIDENESLYQRVHDLENQVATAGSPSRSSSTSGGLSASRERGRSVDSLSDLTKIELDMSPSEMDRERLLEEYEELRGRFEKAVAEIRAMRRELRESHALYDDLELVCISLRQEASSNEGAHNSETSLMVSRIEDLTLKLSAAEKQVRTLKQKLTKSESRDKRRSLSLKGRESFQICKELEEKLGELEAKIIALETGKHVTQPKATKTPGSESPQKSQSEDASKGDSLKASSSRLRRKSLDSATSSEPMKVLIRLSSLEAKVKKASEKLVSEDGLIYKTESEPCQSVAVNVESPRETPSEENPPEESVYVRQLEDLVIKSRDKVQECLNLMSTALQDRSMNHTGALLDNFAVLEQRLCEVKDMLQECNTQCLPLDLEVTVEPQDENSVKNSVQCVVSHLESMLRTKLTFLLAKRDALRRSNKLDREAQLHLLAEKLAYETILVKRIAQSVLQSEDGTSKFKKWVMDNEILQSTRLISALKSKLSGHDQEEHHCESSVEYLTKVLVKKLLLQRKLALQNSGAVVKESSPPASPSNANSSIIKLLLKRQQELNDSVHNYKTAKLSELAASLANETLSYTNDEGCQANDRNEKASSSLEDRMIREAWEMAQEAVNRELIQAEISHITMRCGQLYEAQLTAEQEATFSFMAKHRSILEQWSDAVENILQQEMESSIEELTQKYEDCVDKWKHKGSLRQRKHSDSDAEESRRLLSEFSDVMAHKALIDARISLLLQEGPYNEFSSVVNEGSSADASNFLEIDPLLSDEGCNLEILAGTEFEHLYQHFANECNSSIEALQSPKKSTKSQESIDTVMKSLLGLEESLCRLRQCMESEVSLGAGQKSTKSVNLENNVKKDSEITWNAICSKCSTLQDMVANLTQCVLDGQECQRCQQLQAAVQRLREQHEDQIQELKLSHEKAMNLLHSTLEQKQNELISKHQQENEELREKAQQLQMQLDSLDSEYNQQVANLRSLYEKTIASGSVDRFDDKNIQQRYQYEVEHLKALCEKGLIAMEKSHRRIIAEMEEKHQQELEQMRQEKDQALAEETQATLAALDAMRKAHEIEVQKEIAKFKAEFMKKVQYSKDFGALHKEHIEEIEGIKKEILSLSEKYSNKCVESATLEEQLAMAHQHIIQLDARNKKLKAQVENSNSSSRDQDSLHGDEPNTLAHLCKEARPGKEAALSQLWSQLLLMAAPQTLHNPGSPVGMSKGNESSPILKEPCSSPRTNDTSSNGSNKQPKEPPALSSAELIRYPKSCFTNMNDDIEKSPKSSSFLWIAPLRSPSASSNSASPLSGMVAERKKFFEH</sequence>
<dbReference type="Pfam" id="PF00169">
    <property type="entry name" value="PH"/>
    <property type="match status" value="1"/>
</dbReference>
<comment type="caution">
    <text evidence="4">The sequence shown here is derived from an EMBL/GenBank/DDBJ whole genome shotgun (WGS) entry which is preliminary data.</text>
</comment>
<feature type="compositionally biased region" description="Polar residues" evidence="2">
    <location>
        <begin position="91"/>
        <end position="111"/>
    </location>
</feature>
<dbReference type="InterPro" id="IPR011993">
    <property type="entry name" value="PH-like_dom_sf"/>
</dbReference>
<feature type="region of interest" description="Disordered" evidence="2">
    <location>
        <begin position="782"/>
        <end position="810"/>
    </location>
</feature>
<organism evidence="4 5">
    <name type="scientific">Gryllus longicercus</name>
    <dbReference type="NCBI Taxonomy" id="2509291"/>
    <lineage>
        <taxon>Eukaryota</taxon>
        <taxon>Metazoa</taxon>
        <taxon>Ecdysozoa</taxon>
        <taxon>Arthropoda</taxon>
        <taxon>Hexapoda</taxon>
        <taxon>Insecta</taxon>
        <taxon>Pterygota</taxon>
        <taxon>Neoptera</taxon>
        <taxon>Polyneoptera</taxon>
        <taxon>Orthoptera</taxon>
        <taxon>Ensifera</taxon>
        <taxon>Gryllidea</taxon>
        <taxon>Grylloidea</taxon>
        <taxon>Gryllidae</taxon>
        <taxon>Gryllinae</taxon>
        <taxon>Gryllus</taxon>
    </lineage>
</organism>
<feature type="compositionally biased region" description="Basic and acidic residues" evidence="2">
    <location>
        <begin position="287"/>
        <end position="300"/>
    </location>
</feature>
<feature type="region of interest" description="Disordered" evidence="2">
    <location>
        <begin position="2040"/>
        <end position="2064"/>
    </location>
</feature>
<feature type="compositionally biased region" description="Basic and acidic residues" evidence="2">
    <location>
        <begin position="981"/>
        <end position="990"/>
    </location>
</feature>
<keyword evidence="1" id="KW-0175">Coiled coil</keyword>
<dbReference type="InterPro" id="IPR039597">
    <property type="entry name" value="M-RIP_PH"/>
</dbReference>
<feature type="coiled-coil region" evidence="1">
    <location>
        <begin position="829"/>
        <end position="856"/>
    </location>
</feature>
<dbReference type="PROSITE" id="PS50003">
    <property type="entry name" value="PH_DOMAIN"/>
    <property type="match status" value="1"/>
</dbReference>
<feature type="compositionally biased region" description="Basic and acidic residues" evidence="2">
    <location>
        <begin position="225"/>
        <end position="238"/>
    </location>
</feature>
<dbReference type="GO" id="GO:0051015">
    <property type="term" value="F:actin filament binding"/>
    <property type="evidence" value="ECO:0007669"/>
    <property type="project" value="TreeGrafter"/>
</dbReference>
<dbReference type="CDD" id="cd13275">
    <property type="entry name" value="PH_M-RIP"/>
    <property type="match status" value="1"/>
</dbReference>
<feature type="compositionally biased region" description="Basic and acidic residues" evidence="2">
    <location>
        <begin position="311"/>
        <end position="320"/>
    </location>
</feature>
<dbReference type="InterPro" id="IPR052223">
    <property type="entry name" value="Actin_Cytoskeleton_Reg"/>
</dbReference>
<feature type="compositionally biased region" description="Pro residues" evidence="2">
    <location>
        <begin position="521"/>
        <end position="530"/>
    </location>
</feature>
<feature type="coiled-coil region" evidence="1">
    <location>
        <begin position="896"/>
        <end position="960"/>
    </location>
</feature>
<evidence type="ECO:0000256" key="1">
    <source>
        <dbReference type="SAM" id="Coils"/>
    </source>
</evidence>
<dbReference type="GO" id="GO:0015629">
    <property type="term" value="C:actin cytoskeleton"/>
    <property type="evidence" value="ECO:0007669"/>
    <property type="project" value="TreeGrafter"/>
</dbReference>